<evidence type="ECO:0000256" key="7">
    <source>
        <dbReference type="ARBA" id="ARBA00023136"/>
    </source>
</evidence>
<feature type="domain" description="ABC transmembrane type-1" evidence="11">
    <location>
        <begin position="16"/>
        <end position="290"/>
    </location>
</feature>
<accession>A0ABW0IMM3</accession>
<reference evidence="13" key="1">
    <citation type="journal article" date="2019" name="Int. J. Syst. Evol. Microbiol.">
        <title>The Global Catalogue of Microorganisms (GCM) 10K type strain sequencing project: providing services to taxonomists for standard genome sequencing and annotation.</title>
        <authorList>
            <consortium name="The Broad Institute Genomics Platform"/>
            <consortium name="The Broad Institute Genome Sequencing Center for Infectious Disease"/>
            <person name="Wu L."/>
            <person name="Ma J."/>
        </authorList>
    </citation>
    <scope>NUCLEOTIDE SEQUENCE [LARGE SCALE GENOMIC DNA]</scope>
    <source>
        <strain evidence="13">NCAIM B.01391</strain>
    </source>
</reference>
<proteinExistence type="inferred from homology"/>
<evidence type="ECO:0000259" key="10">
    <source>
        <dbReference type="PROSITE" id="PS50893"/>
    </source>
</evidence>
<dbReference type="InterPro" id="IPR027417">
    <property type="entry name" value="P-loop_NTPase"/>
</dbReference>
<dbReference type="Pfam" id="PF00664">
    <property type="entry name" value="ABC_membrane"/>
    <property type="match status" value="1"/>
</dbReference>
<evidence type="ECO:0000259" key="11">
    <source>
        <dbReference type="PROSITE" id="PS50929"/>
    </source>
</evidence>
<comment type="subcellular location">
    <subcellularLocation>
        <location evidence="1">Cell membrane</location>
        <topology evidence="1">Multi-pass membrane protein</topology>
    </subcellularLocation>
</comment>
<dbReference type="SUPFAM" id="SSF90123">
    <property type="entry name" value="ABC transporter transmembrane region"/>
    <property type="match status" value="1"/>
</dbReference>
<keyword evidence="6 9" id="KW-1133">Transmembrane helix</keyword>
<dbReference type="InterPro" id="IPR011527">
    <property type="entry name" value="ABC1_TM_dom"/>
</dbReference>
<dbReference type="PROSITE" id="PS50929">
    <property type="entry name" value="ABC_TM1F"/>
    <property type="match status" value="1"/>
</dbReference>
<dbReference type="PANTHER" id="PTHR24221">
    <property type="entry name" value="ATP-BINDING CASSETTE SUB-FAMILY B"/>
    <property type="match status" value="1"/>
</dbReference>
<keyword evidence="13" id="KW-1185">Reference proteome</keyword>
<name>A0ABW0IMM3_9HYPH</name>
<evidence type="ECO:0000256" key="2">
    <source>
        <dbReference type="ARBA" id="ARBA00005417"/>
    </source>
</evidence>
<evidence type="ECO:0000313" key="13">
    <source>
        <dbReference type="Proteomes" id="UP001596053"/>
    </source>
</evidence>
<dbReference type="RefSeq" id="WP_377795672.1">
    <property type="nucleotide sequence ID" value="NZ_JBHSLW010000005.1"/>
</dbReference>
<dbReference type="InterPro" id="IPR003439">
    <property type="entry name" value="ABC_transporter-like_ATP-bd"/>
</dbReference>
<dbReference type="Pfam" id="PF00005">
    <property type="entry name" value="ABC_tran"/>
    <property type="match status" value="1"/>
</dbReference>
<comment type="caution">
    <text evidence="12">The sequence shown here is derived from an EMBL/GenBank/DDBJ whole genome shotgun (WGS) entry which is preliminary data.</text>
</comment>
<feature type="transmembrane region" description="Helical" evidence="9">
    <location>
        <begin position="12"/>
        <end position="35"/>
    </location>
</feature>
<evidence type="ECO:0000256" key="1">
    <source>
        <dbReference type="ARBA" id="ARBA00004651"/>
    </source>
</evidence>
<feature type="transmembrane region" description="Helical" evidence="9">
    <location>
        <begin position="135"/>
        <end position="164"/>
    </location>
</feature>
<dbReference type="InterPro" id="IPR003593">
    <property type="entry name" value="AAA+_ATPase"/>
</dbReference>
<dbReference type="PROSITE" id="PS50893">
    <property type="entry name" value="ABC_TRANSPORTER_2"/>
    <property type="match status" value="1"/>
</dbReference>
<evidence type="ECO:0000256" key="4">
    <source>
        <dbReference type="ARBA" id="ARBA00022741"/>
    </source>
</evidence>
<dbReference type="EMBL" id="JBHSLW010000005">
    <property type="protein sequence ID" value="MFC5418444.1"/>
    <property type="molecule type" value="Genomic_DNA"/>
</dbReference>
<feature type="domain" description="ABC transporter" evidence="10">
    <location>
        <begin position="321"/>
        <end position="557"/>
    </location>
</feature>
<sequence length="580" mass="61259">MLSQTVRKLTPAFASLFGLSFVLNLFVFVSPLYTMQIYDRVLTSRNSTTLVMLSLIVLALFVAYAALEHFRSRALVQLGLCVDKALSEPAFEAAFLGALDAKGSPTLPVRDVETLRATLSGNLVPTLMDAPWIPIYLALCFVLHPAIGAVATLGAAAILGVALLNERITKGALIRASEIGHGASERLTASLRNAEVIKALGMGKAVRGEWQRRHDRALAYHTVAADWGGTLLAATKLLRLALQCAVLGVGAYLAIHQNIAAGVIFAASLIMGRALAPIEGAVGQWKSFVSARSAFQRLGAALKAPSEDGEPMSLPHPAGSLRVEGLSVRSPNGNARLLHNVSFEVEPGEIAAVVGLTGSGKSSLARALVGVWQPVQGVVRLDGNDIRHFPDEQRGRVLGYLPQDVELFAGNVRDNVTRFDPDATDEAAVAAASAASAHELIQSFPDGYATQIGEGGATLSGGQRQRIGLARALYGQPALVVLDEPNANLDMDGDAALARALAGLRDAGAIVVVVTHRPQLLSQVDKIILMQKGQAVRVGGRDEILPVLLQPGGAAARIQPPQRGQTGQVEPLSAARWARR</sequence>
<keyword evidence="7 9" id="KW-0472">Membrane</keyword>
<dbReference type="NCBIfam" id="TIGR01842">
    <property type="entry name" value="type_I_sec_PrtD"/>
    <property type="match status" value="1"/>
</dbReference>
<feature type="transmembrane region" description="Helical" evidence="9">
    <location>
        <begin position="47"/>
        <end position="67"/>
    </location>
</feature>
<evidence type="ECO:0000256" key="6">
    <source>
        <dbReference type="ARBA" id="ARBA00022989"/>
    </source>
</evidence>
<comment type="similarity">
    <text evidence="2">Belongs to the ABC transporter superfamily.</text>
</comment>
<evidence type="ECO:0000256" key="3">
    <source>
        <dbReference type="ARBA" id="ARBA00022692"/>
    </source>
</evidence>
<keyword evidence="3 9" id="KW-0812">Transmembrane</keyword>
<dbReference type="Proteomes" id="UP001596053">
    <property type="component" value="Unassembled WGS sequence"/>
</dbReference>
<evidence type="ECO:0000256" key="9">
    <source>
        <dbReference type="SAM" id="Phobius"/>
    </source>
</evidence>
<evidence type="ECO:0000256" key="5">
    <source>
        <dbReference type="ARBA" id="ARBA00022840"/>
    </source>
</evidence>
<dbReference type="InterPro" id="IPR039421">
    <property type="entry name" value="Type_1_exporter"/>
</dbReference>
<dbReference type="InterPro" id="IPR010128">
    <property type="entry name" value="ATPase_T1SS_PrtD-like"/>
</dbReference>
<dbReference type="SUPFAM" id="SSF52540">
    <property type="entry name" value="P-loop containing nucleoside triphosphate hydrolases"/>
    <property type="match status" value="1"/>
</dbReference>
<dbReference type="Gene3D" id="3.40.50.300">
    <property type="entry name" value="P-loop containing nucleotide triphosphate hydrolases"/>
    <property type="match status" value="1"/>
</dbReference>
<dbReference type="InterPro" id="IPR036640">
    <property type="entry name" value="ABC1_TM_sf"/>
</dbReference>
<dbReference type="SMART" id="SM00382">
    <property type="entry name" value="AAA"/>
    <property type="match status" value="1"/>
</dbReference>
<keyword evidence="5" id="KW-0067">ATP-binding</keyword>
<evidence type="ECO:0000313" key="12">
    <source>
        <dbReference type="EMBL" id="MFC5418444.1"/>
    </source>
</evidence>
<organism evidence="12 13">
    <name type="scientific">Bosea eneae</name>
    <dbReference type="NCBI Taxonomy" id="151454"/>
    <lineage>
        <taxon>Bacteria</taxon>
        <taxon>Pseudomonadati</taxon>
        <taxon>Pseudomonadota</taxon>
        <taxon>Alphaproteobacteria</taxon>
        <taxon>Hyphomicrobiales</taxon>
        <taxon>Boseaceae</taxon>
        <taxon>Bosea</taxon>
    </lineage>
</organism>
<evidence type="ECO:0000256" key="8">
    <source>
        <dbReference type="SAM" id="MobiDB-lite"/>
    </source>
</evidence>
<dbReference type="PANTHER" id="PTHR24221:SF248">
    <property type="entry name" value="ABC TRANSPORTER TRANSMEMBRANE REGION"/>
    <property type="match status" value="1"/>
</dbReference>
<dbReference type="Gene3D" id="1.20.1560.10">
    <property type="entry name" value="ABC transporter type 1, transmembrane domain"/>
    <property type="match status" value="1"/>
</dbReference>
<protein>
    <submittedName>
        <fullName evidence="12">Type I secretion system permease/ATPase</fullName>
    </submittedName>
</protein>
<gene>
    <name evidence="12" type="ORF">ACFPOB_02585</name>
</gene>
<keyword evidence="4" id="KW-0547">Nucleotide-binding</keyword>
<dbReference type="PROSITE" id="PS00211">
    <property type="entry name" value="ABC_TRANSPORTER_1"/>
    <property type="match status" value="1"/>
</dbReference>
<dbReference type="InterPro" id="IPR017871">
    <property type="entry name" value="ABC_transporter-like_CS"/>
</dbReference>
<feature type="region of interest" description="Disordered" evidence="8">
    <location>
        <begin position="557"/>
        <end position="580"/>
    </location>
</feature>